<gene>
    <name evidence="2" type="ORF">O181_023945</name>
</gene>
<dbReference type="EMBL" id="AVOT02007589">
    <property type="protein sequence ID" value="MBW0484230.1"/>
    <property type="molecule type" value="Genomic_DNA"/>
</dbReference>
<feature type="compositionally biased region" description="Acidic residues" evidence="1">
    <location>
        <begin position="65"/>
        <end position="80"/>
    </location>
</feature>
<feature type="region of interest" description="Disordered" evidence="1">
    <location>
        <begin position="280"/>
        <end position="342"/>
    </location>
</feature>
<evidence type="ECO:0000256" key="1">
    <source>
        <dbReference type="SAM" id="MobiDB-lite"/>
    </source>
</evidence>
<feature type="compositionally biased region" description="Polar residues" evidence="1">
    <location>
        <begin position="295"/>
        <end position="306"/>
    </location>
</feature>
<reference evidence="2" key="1">
    <citation type="submission" date="2021-03" db="EMBL/GenBank/DDBJ databases">
        <title>Draft genome sequence of rust myrtle Austropuccinia psidii MF-1, a brazilian biotype.</title>
        <authorList>
            <person name="Quecine M.C."/>
            <person name="Pachon D.M.R."/>
            <person name="Bonatelli M.L."/>
            <person name="Correr F.H."/>
            <person name="Franceschini L.M."/>
            <person name="Leite T.F."/>
            <person name="Margarido G.R.A."/>
            <person name="Almeida C.A."/>
            <person name="Ferrarezi J.A."/>
            <person name="Labate C.A."/>
        </authorList>
    </citation>
    <scope>NUCLEOTIDE SEQUENCE</scope>
    <source>
        <strain evidence="2">MF-1</strain>
    </source>
</reference>
<protein>
    <submittedName>
        <fullName evidence="2">Uncharacterized protein</fullName>
    </submittedName>
</protein>
<feature type="region of interest" description="Disordered" evidence="1">
    <location>
        <begin position="1"/>
        <end position="80"/>
    </location>
</feature>
<dbReference type="Proteomes" id="UP000765509">
    <property type="component" value="Unassembled WGS sequence"/>
</dbReference>
<feature type="compositionally biased region" description="Polar residues" evidence="1">
    <location>
        <begin position="31"/>
        <end position="40"/>
    </location>
</feature>
<sequence>MPVQHSPPSKNTRSQRHKAVLTPTERAPLDHTQSVHQLSANLDRVPPMEGAEPSRRGGPRSILGEAEDEKGLESEETEMEDALTGFPEASEAANLAHFNKPLFSQDEPNFLKMMDQITQFMGKLTQAVAPRDNSKAPAFKTPDPFYSTQAHKLRGFIQSCQLIFHNDQDIFSLTGRKFFIQLLFSLVEPAKNPNPTSQIFPKKILPISSIIGTCLKPNYLLCLAIPLKIGDWGERAYIHIYRRGLESRSLDQLDSHPGTFETLQELMDITLELDTRYHERQKEKGGNQEKKPPVTGSNFSKPPQDSCSKRPHHKKNKKDKKSQFSKDEPHASLLNKNSKLIGSENKRRIKEVLCTYCSGKNPIEKCFKRRQNKLGSSRGFPSKQGKS</sequence>
<organism evidence="2 3">
    <name type="scientific">Austropuccinia psidii MF-1</name>
    <dbReference type="NCBI Taxonomy" id="1389203"/>
    <lineage>
        <taxon>Eukaryota</taxon>
        <taxon>Fungi</taxon>
        <taxon>Dikarya</taxon>
        <taxon>Basidiomycota</taxon>
        <taxon>Pucciniomycotina</taxon>
        <taxon>Pucciniomycetes</taxon>
        <taxon>Pucciniales</taxon>
        <taxon>Sphaerophragmiaceae</taxon>
        <taxon>Austropuccinia</taxon>
    </lineage>
</organism>
<name>A0A9Q3CK23_9BASI</name>
<dbReference type="OrthoDB" id="2691415at2759"/>
<evidence type="ECO:0000313" key="3">
    <source>
        <dbReference type="Proteomes" id="UP000765509"/>
    </source>
</evidence>
<comment type="caution">
    <text evidence="2">The sequence shown here is derived from an EMBL/GenBank/DDBJ whole genome shotgun (WGS) entry which is preliminary data.</text>
</comment>
<accession>A0A9Q3CK23</accession>
<feature type="compositionally biased region" description="Polar residues" evidence="1">
    <location>
        <begin position="1"/>
        <end position="12"/>
    </location>
</feature>
<feature type="compositionally biased region" description="Basic and acidic residues" evidence="1">
    <location>
        <begin position="321"/>
        <end position="330"/>
    </location>
</feature>
<evidence type="ECO:0000313" key="2">
    <source>
        <dbReference type="EMBL" id="MBW0484230.1"/>
    </source>
</evidence>
<keyword evidence="3" id="KW-1185">Reference proteome</keyword>
<dbReference type="AlphaFoldDB" id="A0A9Q3CK23"/>
<feature type="compositionally biased region" description="Basic and acidic residues" evidence="1">
    <location>
        <begin position="280"/>
        <end position="292"/>
    </location>
</feature>
<proteinExistence type="predicted"/>
<feature type="compositionally biased region" description="Basic residues" evidence="1">
    <location>
        <begin position="309"/>
        <end position="320"/>
    </location>
</feature>